<dbReference type="Proteomes" id="UP000694865">
    <property type="component" value="Unplaced"/>
</dbReference>
<feature type="region of interest" description="Disordered" evidence="1">
    <location>
        <begin position="372"/>
        <end position="392"/>
    </location>
</feature>
<dbReference type="InterPro" id="IPR050927">
    <property type="entry name" value="TRPM"/>
</dbReference>
<evidence type="ECO:0000313" key="2">
    <source>
        <dbReference type="Proteomes" id="UP000694865"/>
    </source>
</evidence>
<feature type="compositionally biased region" description="Basic and acidic residues" evidence="1">
    <location>
        <begin position="469"/>
        <end position="479"/>
    </location>
</feature>
<keyword evidence="2" id="KW-1185">Reference proteome</keyword>
<feature type="region of interest" description="Disordered" evidence="1">
    <location>
        <begin position="213"/>
        <end position="235"/>
    </location>
</feature>
<dbReference type="PANTHER" id="PTHR13800:SF12">
    <property type="entry name" value="TRANSIENT RECEPTOR POTENTIAL CATION CHANNEL SUBFAMILY M MEMBER-LIKE 2"/>
    <property type="match status" value="1"/>
</dbReference>
<evidence type="ECO:0000256" key="1">
    <source>
        <dbReference type="SAM" id="MobiDB-lite"/>
    </source>
</evidence>
<protein>
    <submittedName>
        <fullName evidence="3">Transient receptor potential cation channel subfamily M member 3-like</fullName>
    </submittedName>
</protein>
<accession>A0ABM0MUD6</accession>
<evidence type="ECO:0000313" key="3">
    <source>
        <dbReference type="RefSeq" id="XP_006823627.1"/>
    </source>
</evidence>
<dbReference type="RefSeq" id="XP_006823627.1">
    <property type="nucleotide sequence ID" value="XM_006823564.1"/>
</dbReference>
<dbReference type="PANTHER" id="PTHR13800">
    <property type="entry name" value="TRANSIENT RECEPTOR POTENTIAL CATION CHANNEL, SUBFAMILY M, MEMBER 6"/>
    <property type="match status" value="1"/>
</dbReference>
<name>A0ABM0MUD6_SACKO</name>
<gene>
    <name evidence="3" type="primary">LOC102803519</name>
</gene>
<sequence>MAFGVACEALLYPNHEPSLMLIPKVIYKPYWQMYGELFLEEIEGRLDNETCQAEPRLNGHCPPIYIFQKVNDKSETIWRFYRYELIYEYFDRPTLVPPLIFFNHIWRLYWYIVSRCRGSPNPSTDFKLKLDEDEVLELNNFEKKQVDNYFIKKQKNTDLIPEIRMQKTGQRLDQVMLELEDIRESVTTGHWGGTGRISDSAVSLQDVARKVMSSQRSPSESFISGLATDNTDSRNDELKERVEKLEGNMENIIDLLNSIQTTQQEMIKVEKEKVLKEAKEVHHVYYTQTPQTKHSKHNLHDNEEQRQLLRLGSSFEGVDTTDHAEPGLSESTYKKLILQGSLPLSPGSSHAVSIDKVDSDYQRQPPLTYRERLLQGSLPTSPASTVDGDLDTGLTHQKKLHRHPTSSSLPHAVSTEYEPQTYRDQLLYGTAPSLPSEAWLSKSRIKQKEKPPSQLSYREQLIHGCPKSGTDEHHSDSNL</sequence>
<feature type="compositionally biased region" description="Polar residues" evidence="1">
    <location>
        <begin position="213"/>
        <end position="230"/>
    </location>
</feature>
<proteinExistence type="predicted"/>
<feature type="region of interest" description="Disordered" evidence="1">
    <location>
        <begin position="442"/>
        <end position="479"/>
    </location>
</feature>
<reference evidence="3" key="1">
    <citation type="submission" date="2025-08" db="UniProtKB">
        <authorList>
            <consortium name="RefSeq"/>
        </authorList>
    </citation>
    <scope>IDENTIFICATION</scope>
    <source>
        <tissue evidence="3">Testes</tissue>
    </source>
</reference>
<dbReference type="GeneID" id="102803519"/>
<organism evidence="2 3">
    <name type="scientific">Saccoglossus kowalevskii</name>
    <name type="common">Acorn worm</name>
    <dbReference type="NCBI Taxonomy" id="10224"/>
    <lineage>
        <taxon>Eukaryota</taxon>
        <taxon>Metazoa</taxon>
        <taxon>Hemichordata</taxon>
        <taxon>Enteropneusta</taxon>
        <taxon>Harrimaniidae</taxon>
        <taxon>Saccoglossus</taxon>
    </lineage>
</organism>